<keyword evidence="4 5" id="KW-0472">Membrane</keyword>
<feature type="signal peptide" evidence="6">
    <location>
        <begin position="1"/>
        <end position="23"/>
    </location>
</feature>
<sequence length="254" mass="28899">MSHHSSIVMLLLLFSFALMHSSGASLRNQAERKIGARTWRLLFAALSIPSAVVLIGYFLSHRYDGILLWNVQGIFGMLPIVWIVTAISFIFLYPATYNLLEIPAILKPKVRLYTKGIIRVTRHPQAIGQILWCASHMIWIGSTFMVVTSAGLIGYHIFSIWHGDQRLKMYFKDAFDNLKRDTSILPFIAIWQGSQQFLFEEFLRPAQVGIVAAIGVFWWSHRFVTVASVNFLGNRLEALFNLATHTPKTNIFPC</sequence>
<dbReference type="PANTHER" id="PTHR35988:SF2">
    <property type="entry name" value="15-CIS-ZETA-CAROTENE ISOMERASE, CHLOROPLASTIC"/>
    <property type="match status" value="1"/>
</dbReference>
<dbReference type="EMBL" id="CP000815">
    <property type="protein sequence ID" value="ACB42759.1"/>
    <property type="molecule type" value="Genomic_DNA"/>
</dbReference>
<evidence type="ECO:0000256" key="5">
    <source>
        <dbReference type="SAM" id="Phobius"/>
    </source>
</evidence>
<keyword evidence="8" id="KW-0934">Plastid</keyword>
<evidence type="ECO:0000256" key="3">
    <source>
        <dbReference type="ARBA" id="ARBA00022989"/>
    </source>
</evidence>
<protein>
    <recommendedName>
        <fullName evidence="7">NnrU domain-containing protein</fullName>
    </recommendedName>
</protein>
<gene>
    <name evidence="8" type="ordered locus">PCC_0318</name>
</gene>
<dbReference type="GO" id="GO:0009507">
    <property type="term" value="C:chloroplast"/>
    <property type="evidence" value="ECO:0007669"/>
    <property type="project" value="TreeGrafter"/>
</dbReference>
<feature type="transmembrane region" description="Helical" evidence="5">
    <location>
        <begin position="138"/>
        <end position="161"/>
    </location>
</feature>
<evidence type="ECO:0000256" key="1">
    <source>
        <dbReference type="ARBA" id="ARBA00004141"/>
    </source>
</evidence>
<dbReference type="Pfam" id="PF07298">
    <property type="entry name" value="NnrU"/>
    <property type="match status" value="1"/>
</dbReference>
<evidence type="ECO:0000256" key="6">
    <source>
        <dbReference type="SAM" id="SignalP"/>
    </source>
</evidence>
<proteinExistence type="predicted"/>
<comment type="subcellular location">
    <subcellularLocation>
        <location evidence="1">Membrane</location>
        <topology evidence="1">Multi-pass membrane protein</topology>
    </subcellularLocation>
</comment>
<dbReference type="GO" id="GO:0090471">
    <property type="term" value="F:9,15,9'-tri-cis-zeta-carotene isomerase activity"/>
    <property type="evidence" value="ECO:0007669"/>
    <property type="project" value="TreeGrafter"/>
</dbReference>
<geneLocation type="organellar chromatophore" evidence="8"/>
<organism evidence="8">
    <name type="scientific">Paulinella chromatophora</name>
    <dbReference type="NCBI Taxonomy" id="39717"/>
    <lineage>
        <taxon>Eukaryota</taxon>
        <taxon>Sar</taxon>
        <taxon>Rhizaria</taxon>
        <taxon>Cercozoa</taxon>
        <taxon>Imbricatea</taxon>
        <taxon>Silicofilosea</taxon>
        <taxon>Euglyphida</taxon>
        <taxon>Paulinellidae</taxon>
        <taxon>Paulinella</taxon>
    </lineage>
</organism>
<reference evidence="8" key="2">
    <citation type="journal article" date="2008" name="Curr. Biol.">
        <title>Chromatophore genome sequence of Paulinella sheds light on acquisition of photosynthesis by eukaryotes.</title>
        <authorList>
            <person name="Nowack E.C.M."/>
            <person name="Melkonian M."/>
            <person name="Gloeckner G."/>
        </authorList>
    </citation>
    <scope>NUCLEOTIDE SEQUENCE [LARGE SCALE GENOMIC DNA]</scope>
</reference>
<feature type="transmembrane region" description="Helical" evidence="5">
    <location>
        <begin position="39"/>
        <end position="59"/>
    </location>
</feature>
<accession>B1X490</accession>
<dbReference type="InterPro" id="IPR009915">
    <property type="entry name" value="NnrU_dom"/>
</dbReference>
<dbReference type="Gene3D" id="1.20.120.1630">
    <property type="match status" value="1"/>
</dbReference>
<evidence type="ECO:0000256" key="2">
    <source>
        <dbReference type="ARBA" id="ARBA00022692"/>
    </source>
</evidence>
<keyword evidence="2 5" id="KW-0812">Transmembrane</keyword>
<dbReference type="GO" id="GO:0016020">
    <property type="term" value="C:membrane"/>
    <property type="evidence" value="ECO:0007669"/>
    <property type="project" value="UniProtKB-SubCell"/>
</dbReference>
<dbReference type="AlphaFoldDB" id="B1X490"/>
<dbReference type="PANTHER" id="PTHR35988">
    <property type="entry name" value="15-CIS-ZETA-CAROTENE ISOMERASE, CHLOROPLASTIC"/>
    <property type="match status" value="1"/>
</dbReference>
<evidence type="ECO:0000259" key="7">
    <source>
        <dbReference type="Pfam" id="PF07298"/>
    </source>
</evidence>
<evidence type="ECO:0000256" key="4">
    <source>
        <dbReference type="ARBA" id="ARBA00023136"/>
    </source>
</evidence>
<evidence type="ECO:0000313" key="8">
    <source>
        <dbReference type="EMBL" id="ACB42759.1"/>
    </source>
</evidence>
<feature type="chain" id="PRO_5002772539" description="NnrU domain-containing protein" evidence="6">
    <location>
        <begin position="24"/>
        <end position="254"/>
    </location>
</feature>
<keyword evidence="6" id="KW-0732">Signal</keyword>
<feature type="transmembrane region" description="Helical" evidence="5">
    <location>
        <begin position="66"/>
        <end position="93"/>
    </location>
</feature>
<dbReference type="GeneID" id="6481145"/>
<dbReference type="RefSeq" id="YP_002048969.1">
    <property type="nucleotide sequence ID" value="NC_011087.1"/>
</dbReference>
<feature type="domain" description="NnrU" evidence="7">
    <location>
        <begin position="8"/>
        <end position="226"/>
    </location>
</feature>
<keyword evidence="3 5" id="KW-1133">Transmembrane helix</keyword>
<reference evidence="8" key="1">
    <citation type="submission" date="2007-08" db="EMBL/GenBank/DDBJ databases">
        <authorList>
            <person name="Gloeckner G."/>
            <person name="Nowack E."/>
            <person name="Melkonian M."/>
        </authorList>
    </citation>
    <scope>NUCLEOTIDE SEQUENCE</scope>
</reference>
<name>B1X490_PAUCH</name>